<keyword evidence="4" id="KW-1185">Reference proteome</keyword>
<dbReference type="PROSITE" id="PS51257">
    <property type="entry name" value="PROKAR_LIPOPROTEIN"/>
    <property type="match status" value="1"/>
</dbReference>
<evidence type="ECO:0000256" key="2">
    <source>
        <dbReference type="SAM" id="SignalP"/>
    </source>
</evidence>
<feature type="chain" id="PRO_5046045425" description="DNA primase" evidence="2">
    <location>
        <begin position="24"/>
        <end position="92"/>
    </location>
</feature>
<evidence type="ECO:0000256" key="1">
    <source>
        <dbReference type="SAM" id="MobiDB-lite"/>
    </source>
</evidence>
<protein>
    <recommendedName>
        <fullName evidence="5">DNA primase</fullName>
    </recommendedName>
</protein>
<dbReference type="Proteomes" id="UP001595823">
    <property type="component" value="Unassembled WGS sequence"/>
</dbReference>
<evidence type="ECO:0000313" key="3">
    <source>
        <dbReference type="EMBL" id="MFC4334228.1"/>
    </source>
</evidence>
<keyword evidence="2" id="KW-0732">Signal</keyword>
<sequence length="92" mass="9561">MKHTIARSAASALLAGGLVFGLAACDGDDSEMDDDKNMSDEMEDQGETDGDMSGDDDMSGEDESDDGMSGEDDMSEDGEMDDGMSDGEDSEG</sequence>
<feature type="signal peptide" evidence="2">
    <location>
        <begin position="1"/>
        <end position="23"/>
    </location>
</feature>
<feature type="compositionally biased region" description="Acidic residues" evidence="1">
    <location>
        <begin position="26"/>
        <end position="92"/>
    </location>
</feature>
<organism evidence="3 4">
    <name type="scientific">Salininema proteolyticum</name>
    <dbReference type="NCBI Taxonomy" id="1607685"/>
    <lineage>
        <taxon>Bacteria</taxon>
        <taxon>Bacillati</taxon>
        <taxon>Actinomycetota</taxon>
        <taxon>Actinomycetes</taxon>
        <taxon>Glycomycetales</taxon>
        <taxon>Glycomycetaceae</taxon>
        <taxon>Salininema</taxon>
    </lineage>
</organism>
<dbReference type="RefSeq" id="WP_380617964.1">
    <property type="nucleotide sequence ID" value="NZ_JBHSDK010000003.1"/>
</dbReference>
<feature type="region of interest" description="Disordered" evidence="1">
    <location>
        <begin position="23"/>
        <end position="92"/>
    </location>
</feature>
<accession>A0ABV8TTZ1</accession>
<name>A0ABV8TTZ1_9ACTN</name>
<gene>
    <name evidence="3" type="ORF">ACFPET_03350</name>
</gene>
<proteinExistence type="predicted"/>
<evidence type="ECO:0000313" key="4">
    <source>
        <dbReference type="Proteomes" id="UP001595823"/>
    </source>
</evidence>
<reference evidence="4" key="1">
    <citation type="journal article" date="2019" name="Int. J. Syst. Evol. Microbiol.">
        <title>The Global Catalogue of Microorganisms (GCM) 10K type strain sequencing project: providing services to taxonomists for standard genome sequencing and annotation.</title>
        <authorList>
            <consortium name="The Broad Institute Genomics Platform"/>
            <consortium name="The Broad Institute Genome Sequencing Center for Infectious Disease"/>
            <person name="Wu L."/>
            <person name="Ma J."/>
        </authorList>
    </citation>
    <scope>NUCLEOTIDE SEQUENCE [LARGE SCALE GENOMIC DNA]</scope>
    <source>
        <strain evidence="4">IBRC-M 10908</strain>
    </source>
</reference>
<dbReference type="EMBL" id="JBHSDK010000003">
    <property type="protein sequence ID" value="MFC4334228.1"/>
    <property type="molecule type" value="Genomic_DNA"/>
</dbReference>
<comment type="caution">
    <text evidence="3">The sequence shown here is derived from an EMBL/GenBank/DDBJ whole genome shotgun (WGS) entry which is preliminary data.</text>
</comment>
<evidence type="ECO:0008006" key="5">
    <source>
        <dbReference type="Google" id="ProtNLM"/>
    </source>
</evidence>